<proteinExistence type="predicted"/>
<evidence type="ECO:0000313" key="1">
    <source>
        <dbReference type="EMBL" id="EER05264.1"/>
    </source>
</evidence>
<dbReference type="EMBL" id="GG680969">
    <property type="protein sequence ID" value="EER05264.1"/>
    <property type="molecule type" value="Genomic_DNA"/>
</dbReference>
<keyword evidence="2" id="KW-1185">Reference proteome</keyword>
<protein>
    <submittedName>
        <fullName evidence="1">Uncharacterized protein</fullName>
    </submittedName>
</protein>
<organism evidence="2">
    <name type="scientific">Perkinsus marinus (strain ATCC 50983 / TXsc)</name>
    <dbReference type="NCBI Taxonomy" id="423536"/>
    <lineage>
        <taxon>Eukaryota</taxon>
        <taxon>Sar</taxon>
        <taxon>Alveolata</taxon>
        <taxon>Perkinsozoa</taxon>
        <taxon>Perkinsea</taxon>
        <taxon>Perkinsida</taxon>
        <taxon>Perkinsidae</taxon>
        <taxon>Perkinsus</taxon>
    </lineage>
</organism>
<sequence length="18" mass="2010">LGPDVDEKQLYDTFSALV</sequence>
<evidence type="ECO:0000313" key="2">
    <source>
        <dbReference type="Proteomes" id="UP000007800"/>
    </source>
</evidence>
<name>C5LDD2_PERM5</name>
<accession>C5LDD2</accession>
<dbReference type="GeneID" id="9050830"/>
<dbReference type="AlphaFoldDB" id="C5LDD2"/>
<dbReference type="RefSeq" id="XP_002773448.1">
    <property type="nucleotide sequence ID" value="XM_002773402.1"/>
</dbReference>
<dbReference type="Proteomes" id="UP000007800">
    <property type="component" value="Unassembled WGS sequence"/>
</dbReference>
<reference evidence="1 2" key="1">
    <citation type="submission" date="2008-07" db="EMBL/GenBank/DDBJ databases">
        <authorList>
            <person name="El-Sayed N."/>
            <person name="Caler E."/>
            <person name="Inman J."/>
            <person name="Amedeo P."/>
            <person name="Hass B."/>
            <person name="Wortman J."/>
        </authorList>
    </citation>
    <scope>NUCLEOTIDE SEQUENCE [LARGE SCALE GENOMIC DNA]</scope>
    <source>
        <strain evidence="2">ATCC 50983 / TXsc</strain>
    </source>
</reference>
<feature type="non-terminal residue" evidence="1">
    <location>
        <position position="18"/>
    </location>
</feature>
<feature type="non-terminal residue" evidence="1">
    <location>
        <position position="1"/>
    </location>
</feature>
<gene>
    <name evidence="1" type="ORF">Pmar_PMAR027904</name>
</gene>
<dbReference type="InParanoid" id="C5LDD2"/>